<dbReference type="Proteomes" id="UP000037175">
    <property type="component" value="Unassembled WGS sequence"/>
</dbReference>
<sequence>MKINNQKQDLHEYIKQLEKDTKPILTFADRRKNEIWCFSPYISRAASKKAEDHDCCCSDWSNTL</sequence>
<comment type="caution">
    <text evidence="1">The sequence shown here is derived from an EMBL/GenBank/DDBJ whole genome shotgun (WGS) entry which is preliminary data.</text>
</comment>
<name>A0A0L6W431_9FIRM</name>
<reference evidence="2" key="1">
    <citation type="submission" date="2015-07" db="EMBL/GenBank/DDBJ databases">
        <title>Complete Genome of Thermincola ferriacetica strain Z-0001T.</title>
        <authorList>
            <person name="Lusk B."/>
            <person name="Badalamenti J.P."/>
            <person name="Parameswaran P."/>
            <person name="Bond D.R."/>
            <person name="Torres C.I."/>
        </authorList>
    </citation>
    <scope>NUCLEOTIDE SEQUENCE [LARGE SCALE GENOMIC DNA]</scope>
    <source>
        <strain evidence="2">Z-0001</strain>
    </source>
</reference>
<accession>A0A0L6W431</accession>
<evidence type="ECO:0000313" key="2">
    <source>
        <dbReference type="Proteomes" id="UP000037175"/>
    </source>
</evidence>
<evidence type="ECO:0000313" key="1">
    <source>
        <dbReference type="EMBL" id="KNZ69844.1"/>
    </source>
</evidence>
<protein>
    <submittedName>
        <fullName evidence="1">Uncharacterized protein</fullName>
    </submittedName>
</protein>
<organism evidence="1 2">
    <name type="scientific">Thermincola ferriacetica</name>
    <dbReference type="NCBI Taxonomy" id="281456"/>
    <lineage>
        <taxon>Bacteria</taxon>
        <taxon>Bacillati</taxon>
        <taxon>Bacillota</taxon>
        <taxon>Clostridia</taxon>
        <taxon>Eubacteriales</taxon>
        <taxon>Thermincolaceae</taxon>
        <taxon>Thermincola</taxon>
    </lineage>
</organism>
<dbReference type="EMBL" id="LGTE01000008">
    <property type="protein sequence ID" value="KNZ69844.1"/>
    <property type="molecule type" value="Genomic_DNA"/>
</dbReference>
<proteinExistence type="predicted"/>
<keyword evidence="2" id="KW-1185">Reference proteome</keyword>
<gene>
    <name evidence="1" type="ORF">Tfer_1454</name>
</gene>
<dbReference type="AlphaFoldDB" id="A0A0L6W431"/>